<dbReference type="InterPro" id="IPR036754">
    <property type="entry name" value="YbaK/aa-tRNA-synt-asso_dom_sf"/>
</dbReference>
<dbReference type="InterPro" id="IPR045864">
    <property type="entry name" value="aa-tRNA-synth_II/BPL/LPL"/>
</dbReference>
<dbReference type="GO" id="GO:0002161">
    <property type="term" value="F:aminoacyl-tRNA deacylase activity"/>
    <property type="evidence" value="ECO:0007669"/>
    <property type="project" value="InterPro"/>
</dbReference>
<dbReference type="Gene3D" id="3.40.50.800">
    <property type="entry name" value="Anticodon-binding domain"/>
    <property type="match status" value="1"/>
</dbReference>
<dbReference type="Pfam" id="PF03129">
    <property type="entry name" value="HGTP_anticodon"/>
    <property type="match status" value="1"/>
</dbReference>
<dbReference type="PROSITE" id="PS50862">
    <property type="entry name" value="AA_TRNA_LIGASE_II"/>
    <property type="match status" value="1"/>
</dbReference>
<comment type="similarity">
    <text evidence="10">Belongs to the class-II aminoacyl-tRNA synthetase family. ProS type 1 subfamily.</text>
</comment>
<dbReference type="InterPro" id="IPR023717">
    <property type="entry name" value="Pro-tRNA-Synthase_IIa_type1"/>
</dbReference>
<evidence type="ECO:0000256" key="6">
    <source>
        <dbReference type="ARBA" id="ARBA00022840"/>
    </source>
</evidence>
<dbReference type="InterPro" id="IPR033730">
    <property type="entry name" value="ProRS_core_prok"/>
</dbReference>
<sequence>MTQILRMSNLYAPTLKEDPSDADIDSARLLLRAGMLRKAASGLYTFLPLGFRVLKKIENIVREEMDASGAQEILMPVLQPAELWEESGRLNDYGPELMRLTDRHDREMCLGPTHEEIIVALVRNELRSYKELPQNLYQIQTKYRDEIRPRFGLLRSREFVMKDAYSFNATQESLQETYDEMGRAYGAICERCGLDYREVEADGGQIGGKVTTEFMALAESGEADLVYCSCGYAADAEAGACLARPTLYEVDAMEKIATPDVHTIAELAAFLNIPESSTVKALSGKDAEGNLVCLFIPGDHELNELKIEGLVPGFTLLTDEEMLAFGLCKGSMGPVGLPEGARVIAATSLQAIPQWVVGANEDGYHYVGARLGEDFQVDEWADLATVKPGDCCPTCGLPLEGARGIEVAQIFQLGDKYSRAMGATFMDEDGEEKPFIMGCYGVGISRTLAAIVEQHHDEHGIMWPLSVAPAHICVVPLTVGDNEVQPMAEKIAKDLAELGFEVVIDDRDERAGVKFNDADLIGWPVQIVVGKRGLKEGKVEMKLRRTGEKKEVALDALAEMMGFARRAMRDNTLHGAGTGAFAAIFG</sequence>
<dbReference type="EMBL" id="PPUT01000001">
    <property type="protein sequence ID" value="RDC47006.1"/>
    <property type="molecule type" value="Genomic_DNA"/>
</dbReference>
<evidence type="ECO:0000256" key="7">
    <source>
        <dbReference type="ARBA" id="ARBA00022917"/>
    </source>
</evidence>
<dbReference type="InterPro" id="IPR036621">
    <property type="entry name" value="Anticodon-bd_dom_sf"/>
</dbReference>
<dbReference type="InterPro" id="IPR006195">
    <property type="entry name" value="aa-tRNA-synth_II"/>
</dbReference>
<keyword evidence="5 10" id="KW-0547">Nucleotide-binding</keyword>
<evidence type="ECO:0000256" key="10">
    <source>
        <dbReference type="HAMAP-Rule" id="MF_01569"/>
    </source>
</evidence>
<keyword evidence="6 10" id="KW-0067">ATP-binding</keyword>
<evidence type="ECO:0000256" key="5">
    <source>
        <dbReference type="ARBA" id="ARBA00022741"/>
    </source>
</evidence>
<proteinExistence type="inferred from homology"/>
<comment type="function">
    <text evidence="10">Catalyzes the attachment of proline to tRNA(Pro) in a two-step reaction: proline is first activated by ATP to form Pro-AMP and then transferred to the acceptor end of tRNA(Pro). As ProRS can inadvertently accommodate and process non-cognate amino acids such as alanine and cysteine, to avoid such errors it has two additional distinct editing activities against alanine. One activity is designated as 'pretransfer' editing and involves the tRNA(Pro)-independent hydrolysis of activated Ala-AMP. The other activity is designated 'posttransfer' editing and involves deacylation of mischarged Ala-tRNA(Pro). The misacylated Cys-tRNA(Pro) is not edited by ProRS.</text>
</comment>
<dbReference type="HAMAP" id="MF_01569">
    <property type="entry name" value="Pro_tRNA_synth_type1"/>
    <property type="match status" value="1"/>
</dbReference>
<evidence type="ECO:0000259" key="11">
    <source>
        <dbReference type="PROSITE" id="PS50862"/>
    </source>
</evidence>
<dbReference type="NCBIfam" id="TIGR00409">
    <property type="entry name" value="proS_fam_II"/>
    <property type="match status" value="1"/>
</dbReference>
<dbReference type="GO" id="GO:0004827">
    <property type="term" value="F:proline-tRNA ligase activity"/>
    <property type="evidence" value="ECO:0007669"/>
    <property type="project" value="UniProtKB-UniRule"/>
</dbReference>
<dbReference type="PANTHER" id="PTHR42753">
    <property type="entry name" value="MITOCHONDRIAL RIBOSOME PROTEIN L39/PROLYL-TRNA LIGASE FAMILY MEMBER"/>
    <property type="match status" value="1"/>
</dbReference>
<dbReference type="Gene3D" id="3.30.930.10">
    <property type="entry name" value="Bira Bifunctional Protein, Domain 2"/>
    <property type="match status" value="2"/>
</dbReference>
<dbReference type="InterPro" id="IPR004500">
    <property type="entry name" value="Pro-tRNA-synth_IIa_bac-type"/>
</dbReference>
<dbReference type="SUPFAM" id="SSF55826">
    <property type="entry name" value="YbaK/ProRS associated domain"/>
    <property type="match status" value="1"/>
</dbReference>
<dbReference type="CDD" id="cd00779">
    <property type="entry name" value="ProRS_core_prok"/>
    <property type="match status" value="1"/>
</dbReference>
<reference evidence="12 13" key="1">
    <citation type="journal article" date="2018" name="Elife">
        <title>Discovery and characterization of a prevalent human gut bacterial enzyme sufficient for the inactivation of a family of plant toxins.</title>
        <authorList>
            <person name="Koppel N."/>
            <person name="Bisanz J.E."/>
            <person name="Pandelia M.E."/>
            <person name="Turnbaugh P.J."/>
            <person name="Balskus E.P."/>
        </authorList>
    </citation>
    <scope>NUCLEOTIDE SEQUENCE [LARGE SCALE GENOMIC DNA]</scope>
    <source>
        <strain evidence="12 13">OB21 GAM 11</strain>
    </source>
</reference>
<accession>A0A369P7J9</accession>
<protein>
    <recommendedName>
        <fullName evidence="10">Proline--tRNA ligase</fullName>
        <ecNumber evidence="10">6.1.1.15</ecNumber>
    </recommendedName>
    <alternativeName>
        <fullName evidence="10">Prolyl-tRNA synthetase</fullName>
        <shortName evidence="10">ProRS</shortName>
    </alternativeName>
</protein>
<evidence type="ECO:0000256" key="9">
    <source>
        <dbReference type="ARBA" id="ARBA00047671"/>
    </source>
</evidence>
<dbReference type="SUPFAM" id="SSF52954">
    <property type="entry name" value="Class II aaRS ABD-related"/>
    <property type="match status" value="1"/>
</dbReference>
<evidence type="ECO:0000313" key="12">
    <source>
        <dbReference type="EMBL" id="RDC47006.1"/>
    </source>
</evidence>
<keyword evidence="8 10" id="KW-0030">Aminoacyl-tRNA synthetase</keyword>
<dbReference type="InterPro" id="IPR050062">
    <property type="entry name" value="Pro-tRNA_synthetase"/>
</dbReference>
<comment type="caution">
    <text evidence="12">The sequence shown here is derived from an EMBL/GenBank/DDBJ whole genome shotgun (WGS) entry which is preliminary data.</text>
</comment>
<evidence type="ECO:0000256" key="2">
    <source>
        <dbReference type="ARBA" id="ARBA00011738"/>
    </source>
</evidence>
<dbReference type="InterPro" id="IPR002316">
    <property type="entry name" value="Pro-tRNA-ligase_IIa"/>
</dbReference>
<keyword evidence="3 10" id="KW-0963">Cytoplasm</keyword>
<dbReference type="PANTHER" id="PTHR42753:SF2">
    <property type="entry name" value="PROLINE--TRNA LIGASE"/>
    <property type="match status" value="1"/>
</dbReference>
<evidence type="ECO:0000256" key="4">
    <source>
        <dbReference type="ARBA" id="ARBA00022598"/>
    </source>
</evidence>
<dbReference type="PRINTS" id="PR01046">
    <property type="entry name" value="TRNASYNTHPRO"/>
</dbReference>
<keyword evidence="4 10" id="KW-0436">Ligase</keyword>
<evidence type="ECO:0000256" key="1">
    <source>
        <dbReference type="ARBA" id="ARBA00004496"/>
    </source>
</evidence>
<comment type="domain">
    <text evidence="10">Consists of three domains: the N-terminal catalytic domain, the editing domain and the C-terminal anticodon-binding domain.</text>
</comment>
<dbReference type="CDD" id="cd00861">
    <property type="entry name" value="ProRS_anticodon_short"/>
    <property type="match status" value="1"/>
</dbReference>
<evidence type="ECO:0000256" key="3">
    <source>
        <dbReference type="ARBA" id="ARBA00022490"/>
    </source>
</evidence>
<dbReference type="Proteomes" id="UP000253805">
    <property type="component" value="Unassembled WGS sequence"/>
</dbReference>
<dbReference type="Pfam" id="PF00587">
    <property type="entry name" value="tRNA-synt_2b"/>
    <property type="match status" value="1"/>
</dbReference>
<comment type="subunit">
    <text evidence="2 10">Homodimer.</text>
</comment>
<evidence type="ECO:0000256" key="8">
    <source>
        <dbReference type="ARBA" id="ARBA00023146"/>
    </source>
</evidence>
<feature type="domain" description="Aminoacyl-transfer RNA synthetases class-II family profile" evidence="11">
    <location>
        <begin position="37"/>
        <end position="464"/>
    </location>
</feature>
<dbReference type="SUPFAM" id="SSF55681">
    <property type="entry name" value="Class II aaRS and biotin synthetases"/>
    <property type="match status" value="1"/>
</dbReference>
<comment type="catalytic activity">
    <reaction evidence="9 10">
        <text>tRNA(Pro) + L-proline + ATP = L-prolyl-tRNA(Pro) + AMP + diphosphate</text>
        <dbReference type="Rhea" id="RHEA:14305"/>
        <dbReference type="Rhea" id="RHEA-COMP:9700"/>
        <dbReference type="Rhea" id="RHEA-COMP:9702"/>
        <dbReference type="ChEBI" id="CHEBI:30616"/>
        <dbReference type="ChEBI" id="CHEBI:33019"/>
        <dbReference type="ChEBI" id="CHEBI:60039"/>
        <dbReference type="ChEBI" id="CHEBI:78442"/>
        <dbReference type="ChEBI" id="CHEBI:78532"/>
        <dbReference type="ChEBI" id="CHEBI:456215"/>
        <dbReference type="EC" id="6.1.1.15"/>
    </reaction>
</comment>
<dbReference type="CDD" id="cd04334">
    <property type="entry name" value="ProRS-INS"/>
    <property type="match status" value="1"/>
</dbReference>
<dbReference type="EC" id="6.1.1.15" evidence="10"/>
<dbReference type="RefSeq" id="WP_114548223.1">
    <property type="nucleotide sequence ID" value="NZ_PPUT01000001.1"/>
</dbReference>
<organism evidence="12 13">
    <name type="scientific">Adlercreutzia equolifaciens subsp. celatus</name>
    <dbReference type="NCBI Taxonomy" id="394340"/>
    <lineage>
        <taxon>Bacteria</taxon>
        <taxon>Bacillati</taxon>
        <taxon>Actinomycetota</taxon>
        <taxon>Coriobacteriia</taxon>
        <taxon>Eggerthellales</taxon>
        <taxon>Eggerthellaceae</taxon>
        <taxon>Adlercreutzia</taxon>
    </lineage>
</organism>
<dbReference type="NCBIfam" id="NF006625">
    <property type="entry name" value="PRK09194.1"/>
    <property type="match status" value="1"/>
</dbReference>
<dbReference type="InterPro" id="IPR004154">
    <property type="entry name" value="Anticodon-bd"/>
</dbReference>
<comment type="subcellular location">
    <subcellularLocation>
        <location evidence="1 10">Cytoplasm</location>
    </subcellularLocation>
</comment>
<keyword evidence="7 10" id="KW-0648">Protein biosynthesis</keyword>
<dbReference type="GO" id="GO:0005524">
    <property type="term" value="F:ATP binding"/>
    <property type="evidence" value="ECO:0007669"/>
    <property type="project" value="UniProtKB-UniRule"/>
</dbReference>
<dbReference type="AlphaFoldDB" id="A0A369P7J9"/>
<dbReference type="GO" id="GO:0005829">
    <property type="term" value="C:cytosol"/>
    <property type="evidence" value="ECO:0007669"/>
    <property type="project" value="TreeGrafter"/>
</dbReference>
<dbReference type="InterPro" id="IPR044140">
    <property type="entry name" value="ProRS_anticodon_short"/>
</dbReference>
<gene>
    <name evidence="10" type="primary">proS</name>
    <name evidence="12" type="ORF">C1850_00750</name>
</gene>
<dbReference type="Gene3D" id="3.90.960.10">
    <property type="entry name" value="YbaK/aminoacyl-tRNA synthetase-associated domain"/>
    <property type="match status" value="1"/>
</dbReference>
<dbReference type="InterPro" id="IPR007214">
    <property type="entry name" value="YbaK/aa-tRNA-synth-assoc-dom"/>
</dbReference>
<name>A0A369P7J9_9ACTN</name>
<dbReference type="InterPro" id="IPR002314">
    <property type="entry name" value="aa-tRNA-synt_IIb"/>
</dbReference>
<evidence type="ECO:0000313" key="13">
    <source>
        <dbReference type="Proteomes" id="UP000253805"/>
    </source>
</evidence>
<dbReference type="GO" id="GO:0006433">
    <property type="term" value="P:prolyl-tRNA aminoacylation"/>
    <property type="evidence" value="ECO:0007669"/>
    <property type="project" value="UniProtKB-UniRule"/>
</dbReference>
<dbReference type="Pfam" id="PF04073">
    <property type="entry name" value="tRNA_edit"/>
    <property type="match status" value="1"/>
</dbReference>